<dbReference type="SUPFAM" id="SSF51905">
    <property type="entry name" value="FAD/NAD(P)-binding domain"/>
    <property type="match status" value="1"/>
</dbReference>
<evidence type="ECO:0000256" key="2">
    <source>
        <dbReference type="ARBA" id="ARBA00022630"/>
    </source>
</evidence>
<keyword evidence="8" id="KW-1185">Reference proteome</keyword>
<proteinExistence type="inferred from homology"/>
<comment type="caution">
    <text evidence="7">The sequence shown here is derived from an EMBL/GenBank/DDBJ whole genome shotgun (WGS) entry which is preliminary data.</text>
</comment>
<keyword evidence="2" id="KW-0285">Flavoprotein</keyword>
<dbReference type="PANTHER" id="PTHR43104">
    <property type="entry name" value="L-2-HYDROXYGLUTARATE DEHYDROGENASE, MITOCHONDRIAL"/>
    <property type="match status" value="1"/>
</dbReference>
<protein>
    <submittedName>
        <fullName evidence="7">NAD(P)/FAD-dependent oxidoreductase</fullName>
    </submittedName>
</protein>
<dbReference type="Proteomes" id="UP001596492">
    <property type="component" value="Unassembled WGS sequence"/>
</dbReference>
<dbReference type="RefSeq" id="WP_382169104.1">
    <property type="nucleotide sequence ID" value="NZ_JBHTBR010000009.1"/>
</dbReference>
<keyword evidence="4" id="KW-0560">Oxidoreductase</keyword>
<gene>
    <name evidence="7" type="ORF">ACFQS8_15585</name>
</gene>
<evidence type="ECO:0000256" key="3">
    <source>
        <dbReference type="ARBA" id="ARBA00022827"/>
    </source>
</evidence>
<name>A0ABW2IQ45_9PROT</name>
<feature type="domain" description="FAD dependent oxidoreductase" evidence="6">
    <location>
        <begin position="11"/>
        <end position="368"/>
    </location>
</feature>
<dbReference type="InterPro" id="IPR006076">
    <property type="entry name" value="FAD-dep_OxRdtase"/>
</dbReference>
<comment type="similarity">
    <text evidence="5">Belongs to the L2HGDH family.</text>
</comment>
<evidence type="ECO:0000313" key="7">
    <source>
        <dbReference type="EMBL" id="MFC7293043.1"/>
    </source>
</evidence>
<accession>A0ABW2IQ45</accession>
<evidence type="ECO:0000259" key="6">
    <source>
        <dbReference type="Pfam" id="PF01266"/>
    </source>
</evidence>
<reference evidence="8" key="1">
    <citation type="journal article" date="2019" name="Int. J. Syst. Evol. Microbiol.">
        <title>The Global Catalogue of Microorganisms (GCM) 10K type strain sequencing project: providing services to taxonomists for standard genome sequencing and annotation.</title>
        <authorList>
            <consortium name="The Broad Institute Genomics Platform"/>
            <consortium name="The Broad Institute Genome Sequencing Center for Infectious Disease"/>
            <person name="Wu L."/>
            <person name="Ma J."/>
        </authorList>
    </citation>
    <scope>NUCLEOTIDE SEQUENCE [LARGE SCALE GENOMIC DNA]</scope>
    <source>
        <strain evidence="8">CCUG 51308</strain>
    </source>
</reference>
<dbReference type="Gene3D" id="3.30.9.10">
    <property type="entry name" value="D-Amino Acid Oxidase, subunit A, domain 2"/>
    <property type="match status" value="1"/>
</dbReference>
<evidence type="ECO:0000313" key="8">
    <source>
        <dbReference type="Proteomes" id="UP001596492"/>
    </source>
</evidence>
<evidence type="ECO:0000256" key="5">
    <source>
        <dbReference type="ARBA" id="ARBA00037941"/>
    </source>
</evidence>
<organism evidence="7 8">
    <name type="scientific">Hirschia litorea</name>
    <dbReference type="NCBI Taxonomy" id="1199156"/>
    <lineage>
        <taxon>Bacteria</taxon>
        <taxon>Pseudomonadati</taxon>
        <taxon>Pseudomonadota</taxon>
        <taxon>Alphaproteobacteria</taxon>
        <taxon>Hyphomonadales</taxon>
        <taxon>Hyphomonadaceae</taxon>
        <taxon>Hirschia</taxon>
    </lineage>
</organism>
<evidence type="ECO:0000256" key="1">
    <source>
        <dbReference type="ARBA" id="ARBA00001974"/>
    </source>
</evidence>
<comment type="cofactor">
    <cofactor evidence="1">
        <name>FAD</name>
        <dbReference type="ChEBI" id="CHEBI:57692"/>
    </cofactor>
</comment>
<dbReference type="EMBL" id="JBHTBR010000009">
    <property type="protein sequence ID" value="MFC7293043.1"/>
    <property type="molecule type" value="Genomic_DNA"/>
</dbReference>
<dbReference type="Pfam" id="PF01266">
    <property type="entry name" value="DAO"/>
    <property type="match status" value="1"/>
</dbReference>
<dbReference type="Gene3D" id="3.50.50.60">
    <property type="entry name" value="FAD/NAD(P)-binding domain"/>
    <property type="match status" value="1"/>
</dbReference>
<dbReference type="PANTHER" id="PTHR43104:SF4">
    <property type="entry name" value="L-2-HYDROXYGLUTARATE DEHYDROGENASE, MITOCHONDRIAL"/>
    <property type="match status" value="1"/>
</dbReference>
<sequence length="373" mass="40189">MSSLPVFEAECVIAGAGVVGLAIARELALAGREVLLIERNSMIGMETSARNSEVIHAGIYYAQHSLKAQCCVEGKAKLYAYLKERGIAHKNCGKLIVANTDIQTKTLIEIAQNASLNCVDNLQFMDESQTLSLEPNVRAKAALYSPTTGIIDAHAYMLSLRSEAEEGGASLVLNTCIEGASALPDGRTRLACGGVEPCFIDAPIFINAAGLGAVELAQKVENLHAAHIPKQYLVKGNYFALQGKSPFSRLIYPVPEKGGLGVHLTLDMGGQARFGPDVEWVDHIDYNVDPKRSDVFYDAIRQYWPDLPNHALQPAYAGVRPKVSAPNDPNADFMILGPETHAIEGQVHLFGIESPGLTSSLAIAEIVRARLDI</sequence>
<keyword evidence="3" id="KW-0274">FAD</keyword>
<dbReference type="InterPro" id="IPR036188">
    <property type="entry name" value="FAD/NAD-bd_sf"/>
</dbReference>
<evidence type="ECO:0000256" key="4">
    <source>
        <dbReference type="ARBA" id="ARBA00023002"/>
    </source>
</evidence>